<keyword evidence="1" id="KW-0472">Membrane</keyword>
<dbReference type="InterPro" id="IPR006860">
    <property type="entry name" value="FecR"/>
</dbReference>
<keyword evidence="1" id="KW-0812">Transmembrane</keyword>
<sequence>MTARKTPAQAAASWYLFLREDPDDENLKCQFEEWLVSNPAHAQAWADMNITASVMAAVPSSSSVPCKPSWRKHMRFSAPRQLMAGCGMALAAAFAALTFITPDMLMRFRADHYAPIGQTRNIHLADGSEIILAPRAAISITMNASERRVHLIQGEALFKVHHELARPFHVTTGDITVTDIGTTFDIRVDNNNTTVGVREGAVHVTSRHSKLIDRDLYAGDWEQITDGTAITGKTPVASIGAWSAGILIARNETIADLIDALRPWTATRIILADYKLSNKRVTGTYDLNQPEASLRLIVDAYGGKVSSLMSWVDIISSR</sequence>
<feature type="transmembrane region" description="Helical" evidence="1">
    <location>
        <begin position="82"/>
        <end position="100"/>
    </location>
</feature>
<dbReference type="PANTHER" id="PTHR30273">
    <property type="entry name" value="PERIPLASMIC SIGNAL SENSOR AND SIGMA FACTOR ACTIVATOR FECR-RELATED"/>
    <property type="match status" value="1"/>
</dbReference>
<evidence type="ECO:0000313" key="5">
    <source>
        <dbReference type="Proteomes" id="UP000256572"/>
    </source>
</evidence>
<dbReference type="GO" id="GO:0016989">
    <property type="term" value="F:sigma factor antagonist activity"/>
    <property type="evidence" value="ECO:0007669"/>
    <property type="project" value="TreeGrafter"/>
</dbReference>
<name>A0AAN1PHQ8_9PROT</name>
<keyword evidence="1" id="KW-1133">Transmembrane helix</keyword>
<reference evidence="4 5" key="2">
    <citation type="submission" date="2018-08" db="EMBL/GenBank/DDBJ databases">
        <title>Acetobacter oryzifermentans sp. nov., isolated from Korea traditional vinegar and reclassification of Acetobacter pasteurianus subsp. ascendens (Henneberg 1898) as Acetobacter ascendens comb. nov.</title>
        <authorList>
            <person name="Cho G.Y."/>
            <person name="Lee S.H."/>
        </authorList>
    </citation>
    <scope>NUCLEOTIDE SEQUENCE [LARGE SCALE GENOMIC DNA]</scope>
    <source>
        <strain evidence="4 5">SH</strain>
    </source>
</reference>
<dbReference type="InterPro" id="IPR012373">
    <property type="entry name" value="Ferrdict_sens_TM"/>
</dbReference>
<dbReference type="RefSeq" id="WP_089179056.1">
    <property type="nucleotide sequence ID" value="NZ_CP023189.1"/>
</dbReference>
<evidence type="ECO:0000259" key="3">
    <source>
        <dbReference type="Pfam" id="PF16220"/>
    </source>
</evidence>
<dbReference type="Gene3D" id="2.60.120.1440">
    <property type="match status" value="1"/>
</dbReference>
<reference evidence="4 5" key="1">
    <citation type="submission" date="2017-09" db="EMBL/GenBank/DDBJ databases">
        <authorList>
            <person name="Kim K.H."/>
            <person name="Chun B.H."/>
            <person name="Han G.S."/>
            <person name="Hyun S.G."/>
            <person name="Jeon C.O."/>
        </authorList>
    </citation>
    <scope>NUCLEOTIDE SEQUENCE [LARGE SCALE GENOMIC DNA]</scope>
    <source>
        <strain evidence="4 5">SH</strain>
    </source>
</reference>
<proteinExistence type="predicted"/>
<dbReference type="PIRSF" id="PIRSF018266">
    <property type="entry name" value="FecR"/>
    <property type="match status" value="1"/>
</dbReference>
<feature type="domain" description="FecR N-terminal" evidence="3">
    <location>
        <begin position="9"/>
        <end position="48"/>
    </location>
</feature>
<keyword evidence="4" id="KW-0418">Kinase</keyword>
<dbReference type="Pfam" id="PF16220">
    <property type="entry name" value="DUF4880"/>
    <property type="match status" value="1"/>
</dbReference>
<gene>
    <name evidence="4" type="ORF">CJF59_06910</name>
</gene>
<evidence type="ECO:0000259" key="2">
    <source>
        <dbReference type="Pfam" id="PF04773"/>
    </source>
</evidence>
<protein>
    <submittedName>
        <fullName evidence="4">Histidine kinase</fullName>
    </submittedName>
</protein>
<dbReference type="AlphaFoldDB" id="A0AAN1PHQ8"/>
<feature type="domain" description="FecR protein" evidence="2">
    <location>
        <begin position="117"/>
        <end position="202"/>
    </location>
</feature>
<accession>A0AAN1PHQ8</accession>
<dbReference type="InterPro" id="IPR032623">
    <property type="entry name" value="FecR_N"/>
</dbReference>
<dbReference type="Pfam" id="PF04773">
    <property type="entry name" value="FecR"/>
    <property type="match status" value="1"/>
</dbReference>
<dbReference type="GO" id="GO:0016301">
    <property type="term" value="F:kinase activity"/>
    <property type="evidence" value="ECO:0007669"/>
    <property type="project" value="UniProtKB-KW"/>
</dbReference>
<organism evidence="4 5">
    <name type="scientific">Acetobacter pomorum</name>
    <dbReference type="NCBI Taxonomy" id="65959"/>
    <lineage>
        <taxon>Bacteria</taxon>
        <taxon>Pseudomonadati</taxon>
        <taxon>Pseudomonadota</taxon>
        <taxon>Alphaproteobacteria</taxon>
        <taxon>Acetobacterales</taxon>
        <taxon>Acetobacteraceae</taxon>
        <taxon>Acetobacter</taxon>
    </lineage>
</organism>
<evidence type="ECO:0000256" key="1">
    <source>
        <dbReference type="SAM" id="Phobius"/>
    </source>
</evidence>
<evidence type="ECO:0000313" key="4">
    <source>
        <dbReference type="EMBL" id="AXN00287.1"/>
    </source>
</evidence>
<dbReference type="EMBL" id="CP023189">
    <property type="protein sequence ID" value="AXN00287.1"/>
    <property type="molecule type" value="Genomic_DNA"/>
</dbReference>
<dbReference type="Proteomes" id="UP000256572">
    <property type="component" value="Chromosome"/>
</dbReference>
<dbReference type="PANTHER" id="PTHR30273:SF2">
    <property type="entry name" value="PROTEIN FECR"/>
    <property type="match status" value="1"/>
</dbReference>
<keyword evidence="4" id="KW-0808">Transferase</keyword>